<sequence>MMSKKRYQKNPGPQKQKSLNLYYEKRDAILRAKKDEFLRYKFSDKEMDKLKMALNEENKKRLNKDYYDPLYYSPEELMIYCHQVLKV</sequence>
<evidence type="ECO:0000313" key="1">
    <source>
        <dbReference type="EnsemblMetazoa" id="Aqu2.1.35859_001"/>
    </source>
</evidence>
<organism evidence="1">
    <name type="scientific">Amphimedon queenslandica</name>
    <name type="common">Sponge</name>
    <dbReference type="NCBI Taxonomy" id="400682"/>
    <lineage>
        <taxon>Eukaryota</taxon>
        <taxon>Metazoa</taxon>
        <taxon>Porifera</taxon>
        <taxon>Demospongiae</taxon>
        <taxon>Heteroscleromorpha</taxon>
        <taxon>Haplosclerida</taxon>
        <taxon>Niphatidae</taxon>
        <taxon>Amphimedon</taxon>
    </lineage>
</organism>
<protein>
    <submittedName>
        <fullName evidence="1">Uncharacterized protein</fullName>
    </submittedName>
</protein>
<dbReference type="AlphaFoldDB" id="A0A1X7V7S3"/>
<dbReference type="InParanoid" id="A0A1X7V7S3"/>
<reference evidence="1" key="1">
    <citation type="submission" date="2017-05" db="UniProtKB">
        <authorList>
            <consortium name="EnsemblMetazoa"/>
        </authorList>
    </citation>
    <scope>IDENTIFICATION</scope>
</reference>
<accession>A0A1X7V7S3</accession>
<name>A0A1X7V7S3_AMPQE</name>
<proteinExistence type="predicted"/>
<dbReference type="EnsemblMetazoa" id="Aqu2.1.35859_001">
    <property type="protein sequence ID" value="Aqu2.1.35859_001"/>
    <property type="gene ID" value="Aqu2.1.35859"/>
</dbReference>